<dbReference type="SUPFAM" id="SSF90229">
    <property type="entry name" value="CCCH zinc finger"/>
    <property type="match status" value="1"/>
</dbReference>
<evidence type="ECO:0000256" key="2">
    <source>
        <dbReference type="ARBA" id="ARBA00022664"/>
    </source>
</evidence>
<keyword evidence="14" id="KW-1185">Reference proteome</keyword>
<evidence type="ECO:0000259" key="13">
    <source>
        <dbReference type="PROSITE" id="PS50103"/>
    </source>
</evidence>
<dbReference type="FunCoup" id="A0A1S3I322">
    <property type="interactions" value="315"/>
</dbReference>
<accession>A0A1S3I322</accession>
<reference evidence="15" key="1">
    <citation type="submission" date="2025-08" db="UniProtKB">
        <authorList>
            <consortium name="RefSeq"/>
        </authorList>
    </citation>
    <scope>IDENTIFICATION</scope>
    <source>
        <tissue evidence="15">Gonads</tissue>
    </source>
</reference>
<dbReference type="GO" id="GO:0003676">
    <property type="term" value="F:nucleic acid binding"/>
    <property type="evidence" value="ECO:0007669"/>
    <property type="project" value="InterPro"/>
</dbReference>
<dbReference type="STRING" id="7574.A0A1S3I322"/>
<dbReference type="AlphaFoldDB" id="A0A1S3I322"/>
<keyword evidence="4" id="KW-0747">Spliceosome</keyword>
<keyword evidence="12" id="KW-0175">Coiled coil</keyword>
<dbReference type="OrthoDB" id="2417221at2759"/>
<dbReference type="Pfam" id="PF00642">
    <property type="entry name" value="zf-CCCH"/>
    <property type="match status" value="1"/>
</dbReference>
<dbReference type="GO" id="GO:0006397">
    <property type="term" value="P:mRNA processing"/>
    <property type="evidence" value="ECO:0007669"/>
    <property type="project" value="UniProtKB-KW"/>
</dbReference>
<evidence type="ECO:0000256" key="6">
    <source>
        <dbReference type="ARBA" id="ARBA00022833"/>
    </source>
</evidence>
<dbReference type="PANTHER" id="PTHR16465">
    <property type="entry name" value="NUCLEASE-RELATED"/>
    <property type="match status" value="1"/>
</dbReference>
<dbReference type="GeneID" id="106160573"/>
<dbReference type="GO" id="GO:0008270">
    <property type="term" value="F:zinc ion binding"/>
    <property type="evidence" value="ECO:0007669"/>
    <property type="project" value="UniProtKB-KW"/>
</dbReference>
<keyword evidence="6 11" id="KW-0862">Zinc</keyword>
<dbReference type="PANTHER" id="PTHR16465:SF0">
    <property type="entry name" value="ZINC FINGER MATRIN-TYPE PROTEIN 5"/>
    <property type="match status" value="1"/>
</dbReference>
<evidence type="ECO:0000256" key="4">
    <source>
        <dbReference type="ARBA" id="ARBA00022728"/>
    </source>
</evidence>
<dbReference type="KEGG" id="lak:106160573"/>
<comment type="subcellular location">
    <subcellularLocation>
        <location evidence="1">Nucleus</location>
    </subcellularLocation>
</comment>
<evidence type="ECO:0000256" key="5">
    <source>
        <dbReference type="ARBA" id="ARBA00022771"/>
    </source>
</evidence>
<evidence type="ECO:0000256" key="1">
    <source>
        <dbReference type="ARBA" id="ARBA00004123"/>
    </source>
</evidence>
<keyword evidence="7" id="KW-0508">mRNA splicing</keyword>
<gene>
    <name evidence="15" type="primary">LOC106160573</name>
</gene>
<dbReference type="InterPro" id="IPR036855">
    <property type="entry name" value="Znf_CCCH_sf"/>
</dbReference>
<dbReference type="OMA" id="WPPIQEL"/>
<evidence type="ECO:0000313" key="14">
    <source>
        <dbReference type="Proteomes" id="UP000085678"/>
    </source>
</evidence>
<sequence length="174" mass="20052">MGKRYYCDFCDKSFADNPTNRKNHLKGVSHQRMRKLHYSFFKDPSSLLAEESTKKPCRTMMTSGECPFGEGCKYSHLTEDRKKQLEQQILQEKAESVRKKRKLEENPPSIEDWLAKRAKAKKPESPRTELKPNLAQLAFSLPPTLLGVTNLPPSLLPPPPHVWCSINLEQEEWG</sequence>
<evidence type="ECO:0000256" key="9">
    <source>
        <dbReference type="ARBA" id="ARBA00067764"/>
    </source>
</evidence>
<evidence type="ECO:0000256" key="3">
    <source>
        <dbReference type="ARBA" id="ARBA00022723"/>
    </source>
</evidence>
<evidence type="ECO:0000313" key="15">
    <source>
        <dbReference type="RefSeq" id="XP_013392667.1"/>
    </source>
</evidence>
<dbReference type="InParanoid" id="A0A1S3I322"/>
<evidence type="ECO:0000256" key="8">
    <source>
        <dbReference type="ARBA" id="ARBA00023242"/>
    </source>
</evidence>
<organism evidence="14 15">
    <name type="scientific">Lingula anatina</name>
    <name type="common">Brachiopod</name>
    <name type="synonym">Lingula unguis</name>
    <dbReference type="NCBI Taxonomy" id="7574"/>
    <lineage>
        <taxon>Eukaryota</taxon>
        <taxon>Metazoa</taxon>
        <taxon>Spiralia</taxon>
        <taxon>Lophotrochozoa</taxon>
        <taxon>Brachiopoda</taxon>
        <taxon>Linguliformea</taxon>
        <taxon>Lingulata</taxon>
        <taxon>Lingulida</taxon>
        <taxon>Linguloidea</taxon>
        <taxon>Lingulidae</taxon>
        <taxon>Lingula</taxon>
    </lineage>
</organism>
<evidence type="ECO:0000256" key="7">
    <source>
        <dbReference type="ARBA" id="ARBA00023187"/>
    </source>
</evidence>
<dbReference type="Pfam" id="PF06220">
    <property type="entry name" value="zf-U1"/>
    <property type="match status" value="1"/>
</dbReference>
<dbReference type="Gene3D" id="3.30.160.60">
    <property type="entry name" value="Classic Zinc Finger"/>
    <property type="match status" value="1"/>
</dbReference>
<evidence type="ECO:0000256" key="10">
    <source>
        <dbReference type="ARBA" id="ARBA00076547"/>
    </source>
</evidence>
<feature type="zinc finger region" description="C3H1-type" evidence="11">
    <location>
        <begin position="51"/>
        <end position="79"/>
    </location>
</feature>
<dbReference type="GO" id="GO:0005689">
    <property type="term" value="C:U12-type spliceosomal complex"/>
    <property type="evidence" value="ECO:0007669"/>
    <property type="project" value="TreeGrafter"/>
</dbReference>
<protein>
    <recommendedName>
        <fullName evidence="9">Zinc finger matrin-type protein 5</fullName>
    </recommendedName>
    <alternativeName>
        <fullName evidence="10">U11/U12 small nuclear ribonucleoprotein 20 kDa protein</fullName>
    </alternativeName>
</protein>
<keyword evidence="2" id="KW-0507">mRNA processing</keyword>
<dbReference type="SUPFAM" id="SSF57667">
    <property type="entry name" value="beta-beta-alpha zinc fingers"/>
    <property type="match status" value="1"/>
</dbReference>
<dbReference type="GO" id="GO:0008380">
    <property type="term" value="P:RNA splicing"/>
    <property type="evidence" value="ECO:0007669"/>
    <property type="project" value="UniProtKB-KW"/>
</dbReference>
<feature type="domain" description="C3H1-type" evidence="13">
    <location>
        <begin position="51"/>
        <end position="79"/>
    </location>
</feature>
<dbReference type="PROSITE" id="PS50103">
    <property type="entry name" value="ZF_C3H1"/>
    <property type="match status" value="1"/>
</dbReference>
<dbReference type="InterPro" id="IPR036236">
    <property type="entry name" value="Znf_C2H2_sf"/>
</dbReference>
<evidence type="ECO:0000256" key="12">
    <source>
        <dbReference type="SAM" id="Coils"/>
    </source>
</evidence>
<dbReference type="InterPro" id="IPR000571">
    <property type="entry name" value="Znf_CCCH"/>
</dbReference>
<feature type="coiled-coil region" evidence="12">
    <location>
        <begin position="75"/>
        <end position="106"/>
    </location>
</feature>
<evidence type="ECO:0000256" key="11">
    <source>
        <dbReference type="PROSITE-ProRule" id="PRU00723"/>
    </source>
</evidence>
<dbReference type="InterPro" id="IPR003604">
    <property type="entry name" value="Matrin/U1-like-C_Znf_C2H2"/>
</dbReference>
<dbReference type="Gene3D" id="4.10.1000.10">
    <property type="entry name" value="Zinc finger, CCCH-type"/>
    <property type="match status" value="1"/>
</dbReference>
<dbReference type="SMART" id="SM00451">
    <property type="entry name" value="ZnF_U1"/>
    <property type="match status" value="1"/>
</dbReference>
<dbReference type="RefSeq" id="XP_013392667.1">
    <property type="nucleotide sequence ID" value="XM_013537213.1"/>
</dbReference>
<proteinExistence type="predicted"/>
<keyword evidence="8" id="KW-0539">Nucleus</keyword>
<name>A0A1S3I322_LINAN</name>
<keyword evidence="3 11" id="KW-0479">Metal-binding</keyword>
<dbReference type="FunFam" id="3.30.160.60:FF:000741">
    <property type="entry name" value="Zinc finger matrin-type protein 5"/>
    <property type="match status" value="1"/>
</dbReference>
<keyword evidence="5 11" id="KW-0863">Zinc-finger</keyword>
<dbReference type="InterPro" id="IPR013085">
    <property type="entry name" value="U1-CZ_Znf_C2H2"/>
</dbReference>
<dbReference type="Proteomes" id="UP000085678">
    <property type="component" value="Unplaced"/>
</dbReference>